<keyword evidence="6 15" id="KW-0863">Zinc-finger</keyword>
<comment type="similarity">
    <text evidence="2 15">Belongs to the FPG family.</text>
</comment>
<dbReference type="FunFam" id="1.10.8.50:FF:000003">
    <property type="entry name" value="Formamidopyrimidine-DNA glycosylase"/>
    <property type="match status" value="1"/>
</dbReference>
<keyword evidence="19" id="KW-1185">Reference proteome</keyword>
<dbReference type="Gene3D" id="3.20.190.10">
    <property type="entry name" value="MutM-like, N-terminal"/>
    <property type="match status" value="1"/>
</dbReference>
<dbReference type="PROSITE" id="PS51066">
    <property type="entry name" value="ZF_FPG_2"/>
    <property type="match status" value="1"/>
</dbReference>
<dbReference type="EC" id="3.2.2.23" evidence="15"/>
<keyword evidence="4 15" id="KW-0479">Metal-binding</keyword>
<keyword evidence="7 15" id="KW-0378">Hydrolase</keyword>
<dbReference type="Pfam" id="PF01149">
    <property type="entry name" value="Fapy_DNA_glyco"/>
    <property type="match status" value="1"/>
</dbReference>
<evidence type="ECO:0000259" key="16">
    <source>
        <dbReference type="PROSITE" id="PS51066"/>
    </source>
</evidence>
<keyword evidence="9 15" id="KW-0238">DNA-binding</keyword>
<dbReference type="HAMAP" id="MF_00103">
    <property type="entry name" value="Fapy_DNA_glycosyl"/>
    <property type="match status" value="1"/>
</dbReference>
<feature type="binding site" evidence="15">
    <location>
        <position position="91"/>
    </location>
    <ligand>
        <name>DNA</name>
        <dbReference type="ChEBI" id="CHEBI:16991"/>
    </ligand>
</feature>
<protein>
    <recommendedName>
        <fullName evidence="15">Formamidopyrimidine-DNA glycosylase</fullName>
        <shortName evidence="15">Fapy-DNA glycosylase</shortName>
        <ecNumber evidence="15">3.2.2.23</ecNumber>
    </recommendedName>
    <alternativeName>
        <fullName evidence="15">DNA-(apurinic or apyrimidinic site) lyase MutM</fullName>
        <shortName evidence="15">AP lyase MutM</shortName>
        <ecNumber evidence="15">4.2.99.18</ecNumber>
    </alternativeName>
</protein>
<dbReference type="SUPFAM" id="SSF46946">
    <property type="entry name" value="S13-like H2TH domain"/>
    <property type="match status" value="1"/>
</dbReference>
<feature type="active site" description="Proton donor" evidence="15">
    <location>
        <position position="3"/>
    </location>
</feature>
<feature type="active site" description="Schiff-base intermediate with DNA" evidence="15">
    <location>
        <position position="2"/>
    </location>
</feature>
<comment type="subunit">
    <text evidence="3 15">Monomer.</text>
</comment>
<comment type="function">
    <text evidence="15">Involved in base excision repair of DNA damaged by oxidation or by mutagenic agents. Acts as DNA glycosylase that recognizes and removes damaged bases. Has a preference for oxidized purines, such as 7,8-dihydro-8-oxoguanine (8-oxoG). Has AP (apurinic/apyrimidinic) lyase activity and introduces nicks in the DNA strand. Cleaves the DNA backbone by beta-delta elimination to generate a single-strand break at the site of the removed base with both 3'- and 5'-phosphates.</text>
</comment>
<keyword evidence="5 15" id="KW-0227">DNA damage</keyword>
<dbReference type="EMBL" id="LN614827">
    <property type="protein sequence ID" value="CEG55915.1"/>
    <property type="molecule type" value="Genomic_DNA"/>
</dbReference>
<dbReference type="PROSITE" id="PS51068">
    <property type="entry name" value="FPG_CAT"/>
    <property type="match status" value="1"/>
</dbReference>
<feature type="domain" description="Formamidopyrimidine-DNA glycosylase catalytic" evidence="17">
    <location>
        <begin position="2"/>
        <end position="113"/>
    </location>
</feature>
<dbReference type="SUPFAM" id="SSF57716">
    <property type="entry name" value="Glucocorticoid receptor-like (DNA-binding domain)"/>
    <property type="match status" value="1"/>
</dbReference>
<evidence type="ECO:0000256" key="12">
    <source>
        <dbReference type="ARBA" id="ARBA00023268"/>
    </source>
</evidence>
<evidence type="ECO:0000259" key="17">
    <source>
        <dbReference type="PROSITE" id="PS51068"/>
    </source>
</evidence>
<keyword evidence="12 15" id="KW-0511">Multifunctional enzyme</keyword>
<dbReference type="AlphaFoldDB" id="A0A098G345"/>
<dbReference type="InterPro" id="IPR012319">
    <property type="entry name" value="FPG_cat"/>
</dbReference>
<dbReference type="SMART" id="SM01232">
    <property type="entry name" value="H2TH"/>
    <property type="match status" value="1"/>
</dbReference>
<evidence type="ECO:0000256" key="14">
    <source>
        <dbReference type="ARBA" id="ARBA00044632"/>
    </source>
</evidence>
<evidence type="ECO:0000256" key="8">
    <source>
        <dbReference type="ARBA" id="ARBA00022833"/>
    </source>
</evidence>
<evidence type="ECO:0000313" key="19">
    <source>
        <dbReference type="Proteomes" id="UP000032430"/>
    </source>
</evidence>
<evidence type="ECO:0000256" key="7">
    <source>
        <dbReference type="ARBA" id="ARBA00022801"/>
    </source>
</evidence>
<dbReference type="Gene3D" id="1.10.8.50">
    <property type="match status" value="1"/>
</dbReference>
<evidence type="ECO:0000256" key="4">
    <source>
        <dbReference type="ARBA" id="ARBA00022723"/>
    </source>
</evidence>
<feature type="domain" description="FPG-type" evidence="16">
    <location>
        <begin position="237"/>
        <end position="271"/>
    </location>
</feature>
<keyword evidence="13 15" id="KW-0326">Glycosidase</keyword>
<evidence type="ECO:0000256" key="1">
    <source>
        <dbReference type="ARBA" id="ARBA00001668"/>
    </source>
</evidence>
<dbReference type="OrthoDB" id="9800855at2"/>
<dbReference type="Pfam" id="PF06831">
    <property type="entry name" value="H2TH"/>
    <property type="match status" value="1"/>
</dbReference>
<dbReference type="InterPro" id="IPR010663">
    <property type="entry name" value="Znf_FPG/IleRS"/>
</dbReference>
<organism evidence="18 19">
    <name type="scientific">Legionella fallonii LLAP-10</name>
    <dbReference type="NCBI Taxonomy" id="1212491"/>
    <lineage>
        <taxon>Bacteria</taxon>
        <taxon>Pseudomonadati</taxon>
        <taxon>Pseudomonadota</taxon>
        <taxon>Gammaproteobacteria</taxon>
        <taxon>Legionellales</taxon>
        <taxon>Legionellaceae</taxon>
        <taxon>Legionella</taxon>
    </lineage>
</organism>
<dbReference type="EC" id="4.2.99.18" evidence="15"/>
<evidence type="ECO:0000256" key="3">
    <source>
        <dbReference type="ARBA" id="ARBA00011245"/>
    </source>
</evidence>
<dbReference type="GO" id="GO:0006284">
    <property type="term" value="P:base-excision repair"/>
    <property type="evidence" value="ECO:0007669"/>
    <property type="project" value="InterPro"/>
</dbReference>
<dbReference type="InterPro" id="IPR010979">
    <property type="entry name" value="Ribosomal_uS13-like_H2TH"/>
</dbReference>
<dbReference type="GO" id="GO:0034039">
    <property type="term" value="F:8-oxo-7,8-dihydroguanine DNA N-glycosylase activity"/>
    <property type="evidence" value="ECO:0007669"/>
    <property type="project" value="TreeGrafter"/>
</dbReference>
<keyword evidence="11 15" id="KW-0456">Lyase</keyword>
<proteinExistence type="inferred from homology"/>
<reference evidence="19" key="1">
    <citation type="submission" date="2014-09" db="EMBL/GenBank/DDBJ databases">
        <authorList>
            <person name="Gomez-Valero L."/>
        </authorList>
    </citation>
    <scope>NUCLEOTIDE SEQUENCE [LARGE SCALE GENOMIC DNA]</scope>
    <source>
        <strain evidence="19">ATCC700992</strain>
    </source>
</reference>
<dbReference type="InterPro" id="IPR020629">
    <property type="entry name" value="FPG_Glyclase"/>
</dbReference>
<dbReference type="CDD" id="cd08966">
    <property type="entry name" value="EcFpg-like_N"/>
    <property type="match status" value="1"/>
</dbReference>
<dbReference type="SMART" id="SM00898">
    <property type="entry name" value="Fapy_DNA_glyco"/>
    <property type="match status" value="1"/>
</dbReference>
<evidence type="ECO:0000256" key="5">
    <source>
        <dbReference type="ARBA" id="ARBA00022763"/>
    </source>
</evidence>
<evidence type="ECO:0000256" key="11">
    <source>
        <dbReference type="ARBA" id="ARBA00023239"/>
    </source>
</evidence>
<dbReference type="Proteomes" id="UP000032430">
    <property type="component" value="Chromosome I"/>
</dbReference>
<evidence type="ECO:0000256" key="2">
    <source>
        <dbReference type="ARBA" id="ARBA00009409"/>
    </source>
</evidence>
<gene>
    <name evidence="15 18" type="primary">mutM</name>
    <name evidence="15" type="synonym">fpg</name>
    <name evidence="18" type="ORF">LFA_0451</name>
</gene>
<dbReference type="InterPro" id="IPR035937">
    <property type="entry name" value="FPG_N"/>
</dbReference>
<feature type="active site" description="Proton donor; for beta-elimination activity" evidence="15">
    <location>
        <position position="58"/>
    </location>
</feature>
<comment type="catalytic activity">
    <reaction evidence="14 15">
        <text>2'-deoxyribonucleotide-(2'-deoxyribose 5'-phosphate)-2'-deoxyribonucleotide-DNA = a 3'-end 2'-deoxyribonucleotide-(2,3-dehydro-2,3-deoxyribose 5'-phosphate)-DNA + a 5'-end 5'-phospho-2'-deoxyribonucleoside-DNA + H(+)</text>
        <dbReference type="Rhea" id="RHEA:66592"/>
        <dbReference type="Rhea" id="RHEA-COMP:13180"/>
        <dbReference type="Rhea" id="RHEA-COMP:16897"/>
        <dbReference type="Rhea" id="RHEA-COMP:17067"/>
        <dbReference type="ChEBI" id="CHEBI:15378"/>
        <dbReference type="ChEBI" id="CHEBI:136412"/>
        <dbReference type="ChEBI" id="CHEBI:157695"/>
        <dbReference type="ChEBI" id="CHEBI:167181"/>
        <dbReference type="EC" id="4.2.99.18"/>
    </reaction>
</comment>
<dbReference type="NCBIfam" id="NF002211">
    <property type="entry name" value="PRK01103.1"/>
    <property type="match status" value="1"/>
</dbReference>
<name>A0A098G345_9GAMM</name>
<feature type="binding site" evidence="15">
    <location>
        <position position="110"/>
    </location>
    <ligand>
        <name>DNA</name>
        <dbReference type="ChEBI" id="CHEBI:16991"/>
    </ligand>
</feature>
<evidence type="ECO:0000313" key="18">
    <source>
        <dbReference type="EMBL" id="CEG55915.1"/>
    </source>
</evidence>
<evidence type="ECO:0000256" key="6">
    <source>
        <dbReference type="ARBA" id="ARBA00022771"/>
    </source>
</evidence>
<dbReference type="InterPro" id="IPR000214">
    <property type="entry name" value="Znf_DNA_glyclase/AP_lyase"/>
</dbReference>
<dbReference type="PANTHER" id="PTHR22993:SF9">
    <property type="entry name" value="FORMAMIDOPYRIMIDINE-DNA GLYCOSYLASE"/>
    <property type="match status" value="1"/>
</dbReference>
<dbReference type="GO" id="GO:0140078">
    <property type="term" value="F:class I DNA-(apurinic or apyrimidinic site) endonuclease activity"/>
    <property type="evidence" value="ECO:0007669"/>
    <property type="project" value="UniProtKB-EC"/>
</dbReference>
<keyword evidence="8 15" id="KW-0862">Zinc</keyword>
<dbReference type="Pfam" id="PF06827">
    <property type="entry name" value="zf-FPG_IleRS"/>
    <property type="match status" value="1"/>
</dbReference>
<dbReference type="GO" id="GO:0003684">
    <property type="term" value="F:damaged DNA binding"/>
    <property type="evidence" value="ECO:0007669"/>
    <property type="project" value="InterPro"/>
</dbReference>
<evidence type="ECO:0000256" key="9">
    <source>
        <dbReference type="ARBA" id="ARBA00023125"/>
    </source>
</evidence>
<dbReference type="FunFam" id="3.20.190.10:FF:000001">
    <property type="entry name" value="Formamidopyrimidine-DNA glycosylase"/>
    <property type="match status" value="1"/>
</dbReference>
<dbReference type="RefSeq" id="WP_045094704.1">
    <property type="nucleotide sequence ID" value="NZ_LN614827.1"/>
</dbReference>
<accession>A0A098G345</accession>
<comment type="catalytic activity">
    <reaction evidence="1 15">
        <text>Hydrolysis of DNA containing ring-opened 7-methylguanine residues, releasing 2,6-diamino-4-hydroxy-5-(N-methyl)formamidopyrimidine.</text>
        <dbReference type="EC" id="3.2.2.23"/>
    </reaction>
</comment>
<sequence>MPELPEVETTRQGIKIHLEGQIISDIKVRNPNLKVPVCHNIDELCIGKKITAISRRAKYLLLHLSKGYILIHLGMSGHLRIIPSSMKPEKHDHIDLLITNGLALRYCDPRRFGLFLYIEENPHLHPLLSGLGPEPLSDEFTSDYLYQRTRNKSQPIKALIMNNKIVVGVGNIYATESLFLSGIHPITPAQKITEITASSLTLQIKQILKSAIDVGGTTLRDFYTSEGKPGYFSQSLRVYGRRNQLCLQCNQIIESIVIGGRHSAFCPQCQPLKV</sequence>
<dbReference type="HOGENOM" id="CLU_038423_1_1_6"/>
<dbReference type="InterPro" id="IPR015886">
    <property type="entry name" value="H2TH_FPG"/>
</dbReference>
<dbReference type="NCBIfam" id="TIGR00577">
    <property type="entry name" value="fpg"/>
    <property type="match status" value="1"/>
</dbReference>
<comment type="cofactor">
    <cofactor evidence="15">
        <name>Zn(2+)</name>
        <dbReference type="ChEBI" id="CHEBI:29105"/>
    </cofactor>
    <text evidence="15">Binds 1 zinc ion per subunit.</text>
</comment>
<dbReference type="PANTHER" id="PTHR22993">
    <property type="entry name" value="FORMAMIDOPYRIMIDINE-DNA GLYCOSYLASE"/>
    <property type="match status" value="1"/>
</dbReference>
<dbReference type="KEGG" id="lfa:LFA_0451"/>
<feature type="binding site" evidence="15">
    <location>
        <position position="152"/>
    </location>
    <ligand>
        <name>DNA</name>
        <dbReference type="ChEBI" id="CHEBI:16991"/>
    </ligand>
</feature>
<dbReference type="GO" id="GO:0008270">
    <property type="term" value="F:zinc ion binding"/>
    <property type="evidence" value="ECO:0007669"/>
    <property type="project" value="UniProtKB-UniRule"/>
</dbReference>
<evidence type="ECO:0000256" key="15">
    <source>
        <dbReference type="HAMAP-Rule" id="MF_00103"/>
    </source>
</evidence>
<feature type="active site" description="Proton donor; for delta-elimination activity" evidence="15">
    <location>
        <position position="261"/>
    </location>
</feature>
<evidence type="ECO:0000256" key="10">
    <source>
        <dbReference type="ARBA" id="ARBA00023204"/>
    </source>
</evidence>
<evidence type="ECO:0000256" key="13">
    <source>
        <dbReference type="ARBA" id="ARBA00023295"/>
    </source>
</evidence>
<dbReference type="STRING" id="1212491.LFA_0451"/>
<dbReference type="SUPFAM" id="SSF81624">
    <property type="entry name" value="N-terminal domain of MutM-like DNA repair proteins"/>
    <property type="match status" value="1"/>
</dbReference>
<keyword evidence="10 15" id="KW-0234">DNA repair</keyword>